<dbReference type="KEGG" id="cheb:HH215_24265"/>
<keyword evidence="3" id="KW-1185">Reference proteome</keyword>
<evidence type="ECO:0000313" key="3">
    <source>
        <dbReference type="Proteomes" id="UP000502248"/>
    </source>
</evidence>
<evidence type="ECO:0000313" key="2">
    <source>
        <dbReference type="EMBL" id="QJD85981.1"/>
    </source>
</evidence>
<organism evidence="2 3">
    <name type="scientific">Cohnella herbarum</name>
    <dbReference type="NCBI Taxonomy" id="2728023"/>
    <lineage>
        <taxon>Bacteria</taxon>
        <taxon>Bacillati</taxon>
        <taxon>Bacillota</taxon>
        <taxon>Bacilli</taxon>
        <taxon>Bacillales</taxon>
        <taxon>Paenibacillaceae</taxon>
        <taxon>Cohnella</taxon>
    </lineage>
</organism>
<proteinExistence type="predicted"/>
<protein>
    <submittedName>
        <fullName evidence="2">Uncharacterized protein</fullName>
    </submittedName>
</protein>
<name>A0A7Z2VMX4_9BACL</name>
<dbReference type="RefSeq" id="WP_169282233.1">
    <property type="nucleotide sequence ID" value="NZ_CP051680.1"/>
</dbReference>
<sequence>MKIDWACYINGETVEEVYYEQLDDTLYQSQYVDHLFCTTENCEAEIKFTERKDGVKFFSTKNGQGTKHLLDCPYYLNYDGEVPRKKLIGVPVDGSVSDDWILNTLLSKSRSLKNKNKPPKVRKKPGSSKRVINTGEENVPVPVDGGVTGTDNIVDNIRFGTINSNFVTKDFLGQRRRIVGTAIEAEYIDNGSDDEFGVIRLQNDNIHINAYFPPAFYADPRVTTKTALETYINLIKQEIVKGKQITIICLGLLEEDRRGNGININIINFKHIIANEDKYYKIITSGKVSDNPYPD</sequence>
<feature type="compositionally biased region" description="Basic residues" evidence="1">
    <location>
        <begin position="111"/>
        <end position="127"/>
    </location>
</feature>
<dbReference type="AlphaFoldDB" id="A0A7Z2VMX4"/>
<feature type="region of interest" description="Disordered" evidence="1">
    <location>
        <begin position="111"/>
        <end position="139"/>
    </location>
</feature>
<accession>A0A7Z2VMX4</accession>
<reference evidence="2 3" key="1">
    <citation type="submission" date="2020-04" db="EMBL/GenBank/DDBJ databases">
        <title>Genome sequencing of novel species.</title>
        <authorList>
            <person name="Heo J."/>
            <person name="Kim S.-J."/>
            <person name="Kim J.-S."/>
            <person name="Hong S.-B."/>
            <person name="Kwon S.-W."/>
        </authorList>
    </citation>
    <scope>NUCLEOTIDE SEQUENCE [LARGE SCALE GENOMIC DNA]</scope>
    <source>
        <strain evidence="2 3">MFER-1</strain>
    </source>
</reference>
<dbReference type="Proteomes" id="UP000502248">
    <property type="component" value="Chromosome"/>
</dbReference>
<evidence type="ECO:0000256" key="1">
    <source>
        <dbReference type="SAM" id="MobiDB-lite"/>
    </source>
</evidence>
<gene>
    <name evidence="2" type="ORF">HH215_24265</name>
</gene>
<dbReference type="EMBL" id="CP051680">
    <property type="protein sequence ID" value="QJD85981.1"/>
    <property type="molecule type" value="Genomic_DNA"/>
</dbReference>